<comment type="caution">
    <text evidence="2">The sequence shown here is derived from an EMBL/GenBank/DDBJ whole genome shotgun (WGS) entry which is preliminary data.</text>
</comment>
<proteinExistence type="predicted"/>
<name>A0A4Z1K6C3_9HELO</name>
<feature type="region of interest" description="Disordered" evidence="1">
    <location>
        <begin position="94"/>
        <end position="128"/>
    </location>
</feature>
<organism evidence="2 3">
    <name type="scientific">Botrytis elliptica</name>
    <dbReference type="NCBI Taxonomy" id="278938"/>
    <lineage>
        <taxon>Eukaryota</taxon>
        <taxon>Fungi</taxon>
        <taxon>Dikarya</taxon>
        <taxon>Ascomycota</taxon>
        <taxon>Pezizomycotina</taxon>
        <taxon>Leotiomycetes</taxon>
        <taxon>Helotiales</taxon>
        <taxon>Sclerotiniaceae</taxon>
        <taxon>Botrytis</taxon>
    </lineage>
</organism>
<sequence>MHGQNSNSYDEYGNTQTNYTGFPPSYIPPNNPPSHTSHSDSPSQQPSQPQLLEPFQQQQPLEECQESFGQHNSFERRQLHQPQTFIQQQAPSQYLMPQPSSKPLPYSLPSTQSSQVQSMPQSQPFSQLQDPIGLDVMNFFEAQSQSSVQSHPQMPMDFSSDSLQNFEMLAMYEVENRRQDIVPNLFGAQASLQNDASGQDTYRLSRSHLGSTDTIGIGSIRDLVSAFRDRLLSRSYFVFRWSRDLERTLSTLISEALDDFVVFCEDLMFIYNKRVSGIADSIGIQPLLNHIYSTGKKVILMSRDRGTNSDRVFKGYFYFQVETEEMNQGHAPLKIPIYIYGISEDWGLGD</sequence>
<feature type="compositionally biased region" description="Low complexity" evidence="1">
    <location>
        <begin position="97"/>
        <end position="128"/>
    </location>
</feature>
<keyword evidence="3" id="KW-1185">Reference proteome</keyword>
<protein>
    <submittedName>
        <fullName evidence="2">Uncharacterized protein</fullName>
    </submittedName>
</protein>
<evidence type="ECO:0000256" key="1">
    <source>
        <dbReference type="SAM" id="MobiDB-lite"/>
    </source>
</evidence>
<reference evidence="2 3" key="1">
    <citation type="submission" date="2017-12" db="EMBL/GenBank/DDBJ databases">
        <title>Comparative genomics of Botrytis spp.</title>
        <authorList>
            <person name="Valero-Jimenez C.A."/>
            <person name="Tapia P."/>
            <person name="Veloso J."/>
            <person name="Silva-Moreno E."/>
            <person name="Staats M."/>
            <person name="Valdes J.H."/>
            <person name="Van Kan J.A.L."/>
        </authorList>
    </citation>
    <scope>NUCLEOTIDE SEQUENCE [LARGE SCALE GENOMIC DNA]</scope>
    <source>
        <strain evidence="2 3">Be9601</strain>
    </source>
</reference>
<feature type="region of interest" description="Disordered" evidence="1">
    <location>
        <begin position="1"/>
        <end position="60"/>
    </location>
</feature>
<feature type="compositionally biased region" description="Polar residues" evidence="1">
    <location>
        <begin position="1"/>
        <end position="20"/>
    </location>
</feature>
<dbReference type="EMBL" id="PQXM01000028">
    <property type="protein sequence ID" value="TGO79590.1"/>
    <property type="molecule type" value="Genomic_DNA"/>
</dbReference>
<accession>A0A4Z1K6C3</accession>
<feature type="compositionally biased region" description="Low complexity" evidence="1">
    <location>
        <begin position="33"/>
        <end position="60"/>
    </location>
</feature>
<evidence type="ECO:0000313" key="3">
    <source>
        <dbReference type="Proteomes" id="UP000297229"/>
    </source>
</evidence>
<evidence type="ECO:0000313" key="2">
    <source>
        <dbReference type="EMBL" id="TGO79590.1"/>
    </source>
</evidence>
<dbReference type="AlphaFoldDB" id="A0A4Z1K6C3"/>
<gene>
    <name evidence="2" type="ORF">BELL_0028g00160</name>
</gene>
<dbReference type="Proteomes" id="UP000297229">
    <property type="component" value="Unassembled WGS sequence"/>
</dbReference>